<gene>
    <name evidence="2" type="ORF">NDU88_003219</name>
</gene>
<organism evidence="2 3">
    <name type="scientific">Pleurodeles waltl</name>
    <name type="common">Iberian ribbed newt</name>
    <dbReference type="NCBI Taxonomy" id="8319"/>
    <lineage>
        <taxon>Eukaryota</taxon>
        <taxon>Metazoa</taxon>
        <taxon>Chordata</taxon>
        <taxon>Craniata</taxon>
        <taxon>Vertebrata</taxon>
        <taxon>Euteleostomi</taxon>
        <taxon>Amphibia</taxon>
        <taxon>Batrachia</taxon>
        <taxon>Caudata</taxon>
        <taxon>Salamandroidea</taxon>
        <taxon>Salamandridae</taxon>
        <taxon>Pleurodelinae</taxon>
        <taxon>Pleurodeles</taxon>
    </lineage>
</organism>
<name>A0AAV7TQE9_PLEWA</name>
<proteinExistence type="predicted"/>
<dbReference type="AlphaFoldDB" id="A0AAV7TQE9"/>
<accession>A0AAV7TQE9</accession>
<dbReference type="EMBL" id="JANPWB010000006">
    <property type="protein sequence ID" value="KAJ1177968.1"/>
    <property type="molecule type" value="Genomic_DNA"/>
</dbReference>
<keyword evidence="3" id="KW-1185">Reference proteome</keyword>
<protein>
    <submittedName>
        <fullName evidence="2">Uncharacterized protein</fullName>
    </submittedName>
</protein>
<dbReference type="Proteomes" id="UP001066276">
    <property type="component" value="Chromosome 3_2"/>
</dbReference>
<evidence type="ECO:0000313" key="2">
    <source>
        <dbReference type="EMBL" id="KAJ1177968.1"/>
    </source>
</evidence>
<feature type="region of interest" description="Disordered" evidence="1">
    <location>
        <begin position="40"/>
        <end position="108"/>
    </location>
</feature>
<evidence type="ECO:0000256" key="1">
    <source>
        <dbReference type="SAM" id="MobiDB-lite"/>
    </source>
</evidence>
<evidence type="ECO:0000313" key="3">
    <source>
        <dbReference type="Proteomes" id="UP001066276"/>
    </source>
</evidence>
<reference evidence="2" key="1">
    <citation type="journal article" date="2022" name="bioRxiv">
        <title>Sequencing and chromosome-scale assembly of the giantPleurodeles waltlgenome.</title>
        <authorList>
            <person name="Brown T."/>
            <person name="Elewa A."/>
            <person name="Iarovenko S."/>
            <person name="Subramanian E."/>
            <person name="Araus A.J."/>
            <person name="Petzold A."/>
            <person name="Susuki M."/>
            <person name="Suzuki K.-i.T."/>
            <person name="Hayashi T."/>
            <person name="Toyoda A."/>
            <person name="Oliveira C."/>
            <person name="Osipova E."/>
            <person name="Leigh N.D."/>
            <person name="Simon A."/>
            <person name="Yun M.H."/>
        </authorList>
    </citation>
    <scope>NUCLEOTIDE SEQUENCE</scope>
    <source>
        <strain evidence="2">20211129_DDA</strain>
        <tissue evidence="2">Liver</tissue>
    </source>
</reference>
<comment type="caution">
    <text evidence="2">The sequence shown here is derived from an EMBL/GenBank/DDBJ whole genome shotgun (WGS) entry which is preliminary data.</text>
</comment>
<sequence>MLTRTEQRPLLTNVRVVRARAGGRGSALLHCPAVLANAAAGTPRAPPDPGGWAPRALKQAIPPPTGSRDTCTPDFRAQYADRSPKYTPPAKSQRPQTDEPAETAQHKI</sequence>